<evidence type="ECO:0008006" key="3">
    <source>
        <dbReference type="Google" id="ProtNLM"/>
    </source>
</evidence>
<organism evidence="1 2">
    <name type="scientific">Candidatus Cryosericum terrychapinii</name>
    <dbReference type="NCBI Taxonomy" id="2290919"/>
    <lineage>
        <taxon>Bacteria</taxon>
        <taxon>Pseudomonadati</taxon>
        <taxon>Caldisericota/Cryosericota group</taxon>
        <taxon>Candidatus Cryosericota</taxon>
        <taxon>Candidatus Cryosericia</taxon>
        <taxon>Candidatus Cryosericales</taxon>
        <taxon>Candidatus Cryosericaceae</taxon>
        <taxon>Candidatus Cryosericum</taxon>
    </lineage>
</organism>
<comment type="caution">
    <text evidence="1">The sequence shown here is derived from an EMBL/GenBank/DDBJ whole genome shotgun (WGS) entry which is preliminary data.</text>
</comment>
<dbReference type="Proteomes" id="UP000266328">
    <property type="component" value="Unassembled WGS sequence"/>
</dbReference>
<name>A0A398D5C0_9BACT</name>
<dbReference type="RefSeq" id="WP_119088574.1">
    <property type="nucleotide sequence ID" value="NZ_QXIS01000006.1"/>
</dbReference>
<protein>
    <recommendedName>
        <fullName evidence="3">Uracil-DNA glycosylase-like domain-containing protein</fullName>
    </recommendedName>
</protein>
<accession>A0A398D5C0</accession>
<dbReference type="OrthoDB" id="5290748at2"/>
<dbReference type="AlphaFoldDB" id="A0A398D5C0"/>
<proteinExistence type="predicted"/>
<keyword evidence="2" id="KW-1185">Reference proteome</keyword>
<dbReference type="EMBL" id="QXIS01000006">
    <property type="protein sequence ID" value="RIE06671.1"/>
    <property type="molecule type" value="Genomic_DNA"/>
</dbReference>
<sequence length="267" mass="29866">MADIQPQLTDRRPLVYIVGLSAKPHCEHLAPETQTGHIVEQIAQRLPSVRILKTNLVKTPPIDEQGRLRYPNQNEMQLGWNELQDELCRTAPNLLVTLGQQVSSFLRFQMGVQPTKPHLPSDFSCESYLLQSASCILSVHHPSFVYVYCRKDVDNYVANVVLSISSLVFKSGRNAETWSTKASWNSPTRSCDRSPSAMLHGRVQPLDGLIDDLPASQRAAVQVRIECCDTPRDTWKVVKCRGSGVLSARSAHPYCFANQLGFHTPCL</sequence>
<evidence type="ECO:0000313" key="1">
    <source>
        <dbReference type="EMBL" id="RIE06671.1"/>
    </source>
</evidence>
<reference evidence="1 2" key="1">
    <citation type="submission" date="2018-09" db="EMBL/GenBank/DDBJ databases">
        <title>Discovery and Ecogenomic Context for Candidatus Cryosericales, a Global Caldiserica Order Active in Thawing Permafrost.</title>
        <authorList>
            <person name="Martinez M.A."/>
            <person name="Woodcroft B.J."/>
            <person name="Ignacio Espinoza J.C."/>
            <person name="Zayed A."/>
            <person name="Singleton C.M."/>
            <person name="Boyd J."/>
            <person name="Li Y.-F."/>
            <person name="Purvine S."/>
            <person name="Maughan H."/>
            <person name="Hodgkins S.B."/>
            <person name="Anderson D."/>
            <person name="Sederholm M."/>
            <person name="Temperton B."/>
            <person name="Saleska S.R."/>
            <person name="Tyson G.W."/>
            <person name="Rich V.I."/>
        </authorList>
    </citation>
    <scope>NUCLEOTIDE SEQUENCE [LARGE SCALE GENOMIC DNA]</scope>
    <source>
        <strain evidence="1 2">SMC7</strain>
    </source>
</reference>
<evidence type="ECO:0000313" key="2">
    <source>
        <dbReference type="Proteomes" id="UP000266328"/>
    </source>
</evidence>
<gene>
    <name evidence="1" type="ORF">SMC7_01305</name>
</gene>